<organism evidence="2 3">
    <name type="scientific">Symbiodinium microadriaticum</name>
    <name type="common">Dinoflagellate</name>
    <name type="synonym">Zooxanthella microadriatica</name>
    <dbReference type="NCBI Taxonomy" id="2951"/>
    <lineage>
        <taxon>Eukaryota</taxon>
        <taxon>Sar</taxon>
        <taxon>Alveolata</taxon>
        <taxon>Dinophyceae</taxon>
        <taxon>Suessiales</taxon>
        <taxon>Symbiodiniaceae</taxon>
        <taxon>Symbiodinium</taxon>
    </lineage>
</organism>
<name>A0A1Q9DIK5_SYMMI</name>
<protein>
    <submittedName>
        <fullName evidence="2">Uncharacterized protein</fullName>
    </submittedName>
</protein>
<dbReference type="Proteomes" id="UP000186817">
    <property type="component" value="Unassembled WGS sequence"/>
</dbReference>
<accession>A0A1Q9DIK5</accession>
<feature type="compositionally biased region" description="Basic and acidic residues" evidence="1">
    <location>
        <begin position="40"/>
        <end position="70"/>
    </location>
</feature>
<gene>
    <name evidence="2" type="ORF">AK812_SmicGene22940</name>
</gene>
<dbReference type="AlphaFoldDB" id="A0A1Q9DIK5"/>
<evidence type="ECO:0000313" key="2">
    <source>
        <dbReference type="EMBL" id="OLP94989.1"/>
    </source>
</evidence>
<evidence type="ECO:0000313" key="3">
    <source>
        <dbReference type="Proteomes" id="UP000186817"/>
    </source>
</evidence>
<dbReference type="EMBL" id="LSRX01000520">
    <property type="protein sequence ID" value="OLP94989.1"/>
    <property type="molecule type" value="Genomic_DNA"/>
</dbReference>
<evidence type="ECO:0000256" key="1">
    <source>
        <dbReference type="SAM" id="MobiDB-lite"/>
    </source>
</evidence>
<reference evidence="2 3" key="1">
    <citation type="submission" date="2016-02" db="EMBL/GenBank/DDBJ databases">
        <title>Genome analysis of coral dinoflagellate symbionts highlights evolutionary adaptations to a symbiotic lifestyle.</title>
        <authorList>
            <person name="Aranda M."/>
            <person name="Li Y."/>
            <person name="Liew Y.J."/>
            <person name="Baumgarten S."/>
            <person name="Simakov O."/>
            <person name="Wilson M."/>
            <person name="Piel J."/>
            <person name="Ashoor H."/>
            <person name="Bougouffa S."/>
            <person name="Bajic V.B."/>
            <person name="Ryu T."/>
            <person name="Ravasi T."/>
            <person name="Bayer T."/>
            <person name="Micklem G."/>
            <person name="Kim H."/>
            <person name="Bhak J."/>
            <person name="Lajeunesse T.C."/>
            <person name="Voolstra C.R."/>
        </authorList>
    </citation>
    <scope>NUCLEOTIDE SEQUENCE [LARGE SCALE GENOMIC DNA]</scope>
    <source>
        <strain evidence="2 3">CCMP2467</strain>
    </source>
</reference>
<proteinExistence type="predicted"/>
<sequence>MSEEEQSRSIILSITDSSEQRQKLNDTLSQGKYSLPDGAPRSRELRQGSDTDDLQRRQPDIPREPEQQPH</sequence>
<keyword evidence="3" id="KW-1185">Reference proteome</keyword>
<feature type="region of interest" description="Disordered" evidence="1">
    <location>
        <begin position="1"/>
        <end position="70"/>
    </location>
</feature>
<feature type="compositionally biased region" description="Polar residues" evidence="1">
    <location>
        <begin position="8"/>
        <end position="17"/>
    </location>
</feature>
<comment type="caution">
    <text evidence="2">The sequence shown here is derived from an EMBL/GenBank/DDBJ whole genome shotgun (WGS) entry which is preliminary data.</text>
</comment>